<gene>
    <name evidence="3" type="ORF">MVLG_05826</name>
</gene>
<feature type="region of interest" description="Disordered" evidence="1">
    <location>
        <begin position="201"/>
        <end position="220"/>
    </location>
</feature>
<evidence type="ECO:0000313" key="5">
    <source>
        <dbReference type="Proteomes" id="UP000017200"/>
    </source>
</evidence>
<keyword evidence="2" id="KW-0812">Transmembrane</keyword>
<dbReference type="InParanoid" id="U5HFE9"/>
<dbReference type="EnsemblFungi" id="MVLG_05826T0">
    <property type="protein sequence ID" value="MVLG_05826T0"/>
    <property type="gene ID" value="MVLG_05826"/>
</dbReference>
<proteinExistence type="predicted"/>
<keyword evidence="2" id="KW-0472">Membrane</keyword>
<evidence type="ECO:0000313" key="4">
    <source>
        <dbReference type="EnsemblFungi" id="MVLG_05826T0"/>
    </source>
</evidence>
<reference evidence="5" key="1">
    <citation type="submission" date="2010-11" db="EMBL/GenBank/DDBJ databases">
        <title>The genome sequence of Microbotryum violaceum strain p1A1 Lamole.</title>
        <authorList>
            <person name="Cuomo C."/>
            <person name="Perlin M."/>
            <person name="Young S.K."/>
            <person name="Zeng Q."/>
            <person name="Gargeya S."/>
            <person name="Alvarado L."/>
            <person name="Berlin A."/>
            <person name="Chapman S.B."/>
            <person name="Chen Z."/>
            <person name="Freedman E."/>
            <person name="Gellesch M."/>
            <person name="Goldberg J."/>
            <person name="Griggs A."/>
            <person name="Gujja S."/>
            <person name="Heilman E."/>
            <person name="Heiman D."/>
            <person name="Howarth C."/>
            <person name="Mehta T."/>
            <person name="Neiman D."/>
            <person name="Pearson M."/>
            <person name="Roberts A."/>
            <person name="Saif S."/>
            <person name="Shea T."/>
            <person name="Shenoy N."/>
            <person name="Sisk P."/>
            <person name="Stolte C."/>
            <person name="Sykes S."/>
            <person name="White J."/>
            <person name="Yandava C."/>
            <person name="Haas B."/>
            <person name="Nusbaum C."/>
            <person name="Birren B."/>
        </authorList>
    </citation>
    <scope>NUCLEOTIDE SEQUENCE [LARGE SCALE GENOMIC DNA]</scope>
    <source>
        <strain evidence="5">p1A1 Lamole</strain>
    </source>
</reference>
<keyword evidence="2" id="KW-1133">Transmembrane helix</keyword>
<name>U5HFE9_USTV1</name>
<dbReference type="HOGENOM" id="CLU_1256883_0_0_1"/>
<reference evidence="3" key="2">
    <citation type="submission" date="2010-11" db="EMBL/GenBank/DDBJ databases">
        <authorList>
            <consortium name="The Broad Institute Genome Sequencing Platform"/>
            <person name="Earl A."/>
            <person name="Ward D."/>
            <person name="Feldgarden M."/>
            <person name="Gevers D."/>
            <person name="Butler R."/>
            <person name="Young S.K."/>
            <person name="Zeng Q."/>
            <person name="Gargeya S."/>
            <person name="Fitzgerald M."/>
            <person name="Haas B."/>
            <person name="Abouelleil A."/>
            <person name="Alvarado L."/>
            <person name="Arachchi H.M."/>
            <person name="Berlin A."/>
            <person name="Brown A."/>
            <person name="Chapman S.B."/>
            <person name="Chen Z."/>
            <person name="Dunbar C."/>
            <person name="Freedman E."/>
            <person name="Gearin G."/>
            <person name="Gellesch M."/>
            <person name="Goldberg J."/>
            <person name="Griggs A."/>
            <person name="Gujja S."/>
            <person name="Heilman E."/>
            <person name="Heiman D."/>
            <person name="Howarth C."/>
            <person name="Larson L."/>
            <person name="Lui A."/>
            <person name="MacDonald P.J.P."/>
            <person name="Mehta T."/>
            <person name="Montmayeur A."/>
            <person name="Murphy C."/>
            <person name="Neiman D."/>
            <person name="Pearson M."/>
            <person name="Priest M."/>
            <person name="Roberts A."/>
            <person name="Saif S."/>
            <person name="Shea T."/>
            <person name="Shenoy N."/>
            <person name="Sisk P."/>
            <person name="Stolte C."/>
            <person name="Sykes S."/>
            <person name="White J."/>
            <person name="Yandava C."/>
            <person name="Wortman J."/>
            <person name="Nusbaum C."/>
            <person name="Birren B."/>
        </authorList>
    </citation>
    <scope>NUCLEOTIDE SEQUENCE</scope>
    <source>
        <strain evidence="3">P1A1 Lamole</strain>
    </source>
</reference>
<feature type="transmembrane region" description="Helical" evidence="2">
    <location>
        <begin position="112"/>
        <end position="134"/>
    </location>
</feature>
<evidence type="ECO:0000256" key="1">
    <source>
        <dbReference type="SAM" id="MobiDB-lite"/>
    </source>
</evidence>
<evidence type="ECO:0000256" key="2">
    <source>
        <dbReference type="SAM" id="Phobius"/>
    </source>
</evidence>
<dbReference type="AlphaFoldDB" id="U5HFE9"/>
<dbReference type="Proteomes" id="UP000017200">
    <property type="component" value="Unassembled WGS sequence"/>
</dbReference>
<reference evidence="4" key="4">
    <citation type="submission" date="2015-06" db="UniProtKB">
        <authorList>
            <consortium name="EnsemblFungi"/>
        </authorList>
    </citation>
    <scope>IDENTIFICATION</scope>
</reference>
<dbReference type="OrthoDB" id="2537791at2759"/>
<dbReference type="EMBL" id="AEIJ01000627">
    <property type="status" value="NOT_ANNOTATED_CDS"/>
    <property type="molecule type" value="Genomic_DNA"/>
</dbReference>
<feature type="region of interest" description="Disordered" evidence="1">
    <location>
        <begin position="146"/>
        <end position="192"/>
    </location>
</feature>
<keyword evidence="5" id="KW-1185">Reference proteome</keyword>
<feature type="region of interest" description="Disordered" evidence="1">
    <location>
        <begin position="1"/>
        <end position="32"/>
    </location>
</feature>
<dbReference type="EMBL" id="GL541728">
    <property type="protein sequence ID" value="KDE03695.1"/>
    <property type="molecule type" value="Genomic_DNA"/>
</dbReference>
<sequence>MASPTATSMTSASSVSSSLATSPRNSLTSATTSSLTTILTTQTYPMASQGSSNIPGASITHSDAYSKAKESAISSVNQFVSNLISQAAETASATGLTTGTGKESGMPKGEKIGLGIGSAVIGLLFFGILGFFFIRRSRTHERSRFLRKSEKIRDHAPAQSTPNPYSGSAERPRSAFDNEEEEDFGFYGNEPGHLDAVELERRYRQDSTSAPTGVWRNESF</sequence>
<feature type="compositionally biased region" description="Basic and acidic residues" evidence="1">
    <location>
        <begin position="146"/>
        <end position="156"/>
    </location>
</feature>
<accession>U5HFE9</accession>
<organism evidence="3">
    <name type="scientific">Microbotryum lychnidis-dioicae (strain p1A1 Lamole / MvSl-1064)</name>
    <name type="common">Anther smut fungus</name>
    <dbReference type="NCBI Taxonomy" id="683840"/>
    <lineage>
        <taxon>Eukaryota</taxon>
        <taxon>Fungi</taxon>
        <taxon>Dikarya</taxon>
        <taxon>Basidiomycota</taxon>
        <taxon>Pucciniomycotina</taxon>
        <taxon>Microbotryomycetes</taxon>
        <taxon>Microbotryales</taxon>
        <taxon>Microbotryaceae</taxon>
        <taxon>Microbotryum</taxon>
    </lineage>
</organism>
<reference evidence="3 5" key="3">
    <citation type="journal article" date="2015" name="BMC Genomics">
        <title>Sex and parasites: genomic and transcriptomic analysis of Microbotryum lychnidis-dioicae, the biotrophic and plant-castrating anther smut fungus.</title>
        <authorList>
            <person name="Perlin M.H."/>
            <person name="Amselem J."/>
            <person name="Fontanillas E."/>
            <person name="Toh S.S."/>
            <person name="Chen Z."/>
            <person name="Goldberg J."/>
            <person name="Duplessis S."/>
            <person name="Henrissat B."/>
            <person name="Young S."/>
            <person name="Zeng Q."/>
            <person name="Aguileta G."/>
            <person name="Petit E."/>
            <person name="Badouin H."/>
            <person name="Andrews J."/>
            <person name="Razeeq D."/>
            <person name="Gabaldon T."/>
            <person name="Quesneville H."/>
            <person name="Giraud T."/>
            <person name="Hood M.E."/>
            <person name="Schultz D.J."/>
            <person name="Cuomo C.A."/>
        </authorList>
    </citation>
    <scope>NUCLEOTIDE SEQUENCE [LARGE SCALE GENOMIC DNA]</scope>
    <source>
        <strain evidence="3">P1A1 Lamole</strain>
        <strain evidence="5">p1A1 Lamole</strain>
    </source>
</reference>
<evidence type="ECO:0008006" key="6">
    <source>
        <dbReference type="Google" id="ProtNLM"/>
    </source>
</evidence>
<evidence type="ECO:0000313" key="3">
    <source>
        <dbReference type="EMBL" id="KDE03695.1"/>
    </source>
</evidence>
<protein>
    <recommendedName>
        <fullName evidence="6">Mid2 domain-containing protein</fullName>
    </recommendedName>
</protein>